<dbReference type="EMBL" id="OIVN01001498">
    <property type="protein sequence ID" value="SPC94649.1"/>
    <property type="molecule type" value="Genomic_DNA"/>
</dbReference>
<proteinExistence type="predicted"/>
<evidence type="ECO:0000313" key="2">
    <source>
        <dbReference type="EMBL" id="SPC94649.1"/>
    </source>
</evidence>
<dbReference type="InterPro" id="IPR002156">
    <property type="entry name" value="RNaseH_domain"/>
</dbReference>
<dbReference type="GO" id="GO:0003676">
    <property type="term" value="F:nucleic acid binding"/>
    <property type="evidence" value="ECO:0007669"/>
    <property type="project" value="InterPro"/>
</dbReference>
<name>A0A2N9G5M6_FAGSY</name>
<protein>
    <recommendedName>
        <fullName evidence="1">RNase H type-1 domain-containing protein</fullName>
    </recommendedName>
</protein>
<reference evidence="2" key="1">
    <citation type="submission" date="2018-02" db="EMBL/GenBank/DDBJ databases">
        <authorList>
            <person name="Cohen D.B."/>
            <person name="Kent A.D."/>
        </authorList>
    </citation>
    <scope>NUCLEOTIDE SEQUENCE</scope>
</reference>
<feature type="domain" description="RNase H type-1" evidence="1">
    <location>
        <begin position="201"/>
        <end position="294"/>
    </location>
</feature>
<dbReference type="Pfam" id="PF13456">
    <property type="entry name" value="RVT_3"/>
    <property type="match status" value="1"/>
</dbReference>
<accession>A0A2N9G5M6</accession>
<dbReference type="AlphaFoldDB" id="A0A2N9G5M6"/>
<gene>
    <name evidence="2" type="ORF">FSB_LOCUS22531</name>
</gene>
<dbReference type="GO" id="GO:0004523">
    <property type="term" value="F:RNA-DNA hybrid ribonuclease activity"/>
    <property type="evidence" value="ECO:0007669"/>
    <property type="project" value="InterPro"/>
</dbReference>
<evidence type="ECO:0000259" key="1">
    <source>
        <dbReference type="Pfam" id="PF13456"/>
    </source>
</evidence>
<sequence>MERTTSTLRELVVTREPRSLKTLRRSENIDEGWQCEEIKCREPLEGLGARESRATSGARRSIGNRETKIYSYGRVPIMGGLQFGVDIAFFSMSLAVLRVPHLLEEAMIADSGQQFERQRHPSSSSHVLWQCDFAQMVWKACPVTIPSSCSIAMNFRDFISCCLEALFDHSRATGGATNYMKAGLSVQDPGGVSEGFEVATMQQQLVLCDDTLQLQAMVVLAAVQFAFDVGFRSLEVDISYKDLFHLLKTDSPCLASIGSLVDDVLFVKNSCHVCQFHFVKSLYNKATLALATEAFSSVSF</sequence>
<organism evidence="2">
    <name type="scientific">Fagus sylvatica</name>
    <name type="common">Beechnut</name>
    <dbReference type="NCBI Taxonomy" id="28930"/>
    <lineage>
        <taxon>Eukaryota</taxon>
        <taxon>Viridiplantae</taxon>
        <taxon>Streptophyta</taxon>
        <taxon>Embryophyta</taxon>
        <taxon>Tracheophyta</taxon>
        <taxon>Spermatophyta</taxon>
        <taxon>Magnoliopsida</taxon>
        <taxon>eudicotyledons</taxon>
        <taxon>Gunneridae</taxon>
        <taxon>Pentapetalae</taxon>
        <taxon>rosids</taxon>
        <taxon>fabids</taxon>
        <taxon>Fagales</taxon>
        <taxon>Fagaceae</taxon>
        <taxon>Fagus</taxon>
    </lineage>
</organism>